<dbReference type="InterPro" id="IPR051311">
    <property type="entry name" value="DedA_domain"/>
</dbReference>
<feature type="transmembrane region" description="Helical" evidence="7">
    <location>
        <begin position="68"/>
        <end position="88"/>
    </location>
</feature>
<keyword evidence="4 7" id="KW-0812">Transmembrane</keyword>
<evidence type="ECO:0000313" key="9">
    <source>
        <dbReference type="EMBL" id="SDS27469.1"/>
    </source>
</evidence>
<keyword evidence="6 7" id="KW-0472">Membrane</keyword>
<evidence type="ECO:0000256" key="4">
    <source>
        <dbReference type="ARBA" id="ARBA00022692"/>
    </source>
</evidence>
<comment type="similarity">
    <text evidence="2">Belongs to the DedA family.</text>
</comment>
<evidence type="ECO:0000259" key="8">
    <source>
        <dbReference type="Pfam" id="PF09335"/>
    </source>
</evidence>
<dbReference type="Proteomes" id="UP000182126">
    <property type="component" value="Chromosome I"/>
</dbReference>
<proteinExistence type="inferred from homology"/>
<accession>A0A1H1QX58</accession>
<comment type="subcellular location">
    <subcellularLocation>
        <location evidence="1">Cell membrane</location>
        <topology evidence="1">Multi-pass membrane protein</topology>
    </subcellularLocation>
</comment>
<feature type="domain" description="VTT" evidence="8">
    <location>
        <begin position="47"/>
        <end position="173"/>
    </location>
</feature>
<evidence type="ECO:0000256" key="1">
    <source>
        <dbReference type="ARBA" id="ARBA00004651"/>
    </source>
</evidence>
<dbReference type="PANTHER" id="PTHR42709">
    <property type="entry name" value="ALKALINE PHOSPHATASE LIKE PROTEIN"/>
    <property type="match status" value="1"/>
</dbReference>
<evidence type="ECO:0000256" key="6">
    <source>
        <dbReference type="ARBA" id="ARBA00023136"/>
    </source>
</evidence>
<evidence type="ECO:0000256" key="3">
    <source>
        <dbReference type="ARBA" id="ARBA00022475"/>
    </source>
</evidence>
<dbReference type="GeneID" id="36300061"/>
<evidence type="ECO:0000313" key="10">
    <source>
        <dbReference type="Proteomes" id="UP000182126"/>
    </source>
</evidence>
<sequence length="229" mass="24576">MTPGTLPLAASAPGYDGFIGWVLSLIETLGEVGVGLAVLIETFVPPIPSEAILPAAGFLAYDGRMNAWGAWAAATIGGLVGAWLWYALGAAVGRDRTRRIVGRIPLLDHDDFDKAEAFFARWGGGAVLFGRCVPLVRSFISIPAGIERMALWKFTMYTLVGSAVWNGIWIGLGFAFGPAIRPILEQWSGVISDVVVGLLILLLLVFIALRIRRRVREAAARRAEDNGSA</sequence>
<dbReference type="AlphaFoldDB" id="A0A1H1QX58"/>
<dbReference type="InterPro" id="IPR032816">
    <property type="entry name" value="VTT_dom"/>
</dbReference>
<gene>
    <name evidence="9" type="ORF">SAMN04489809_1489</name>
</gene>
<protein>
    <submittedName>
        <fullName evidence="9">Membrane protein DedA, SNARE-associated domain</fullName>
    </submittedName>
</protein>
<dbReference type="PANTHER" id="PTHR42709:SF6">
    <property type="entry name" value="UNDECAPRENYL PHOSPHATE TRANSPORTER A"/>
    <property type="match status" value="1"/>
</dbReference>
<evidence type="ECO:0000256" key="2">
    <source>
        <dbReference type="ARBA" id="ARBA00010792"/>
    </source>
</evidence>
<keyword evidence="5 7" id="KW-1133">Transmembrane helix</keyword>
<dbReference type="RefSeq" id="WP_060922976.1">
    <property type="nucleotide sequence ID" value="NZ_CBDRLI010000006.1"/>
</dbReference>
<organism evidence="9 10">
    <name type="scientific">Microbacterium paraoxydans</name>
    <dbReference type="NCBI Taxonomy" id="199592"/>
    <lineage>
        <taxon>Bacteria</taxon>
        <taxon>Bacillati</taxon>
        <taxon>Actinomycetota</taxon>
        <taxon>Actinomycetes</taxon>
        <taxon>Micrococcales</taxon>
        <taxon>Microbacteriaceae</taxon>
        <taxon>Microbacterium</taxon>
    </lineage>
</organism>
<reference evidence="9 10" key="1">
    <citation type="submission" date="2016-10" db="EMBL/GenBank/DDBJ databases">
        <authorList>
            <person name="de Groot N.N."/>
        </authorList>
    </citation>
    <scope>NUCLEOTIDE SEQUENCE [LARGE SCALE GENOMIC DNA]</scope>
    <source>
        <strain evidence="9 10">DSM 15019</strain>
    </source>
</reference>
<keyword evidence="3" id="KW-1003">Cell membrane</keyword>
<dbReference type="eggNOG" id="COG0586">
    <property type="taxonomic scope" value="Bacteria"/>
</dbReference>
<name>A0A1H1QX58_9MICO</name>
<evidence type="ECO:0000256" key="5">
    <source>
        <dbReference type="ARBA" id="ARBA00022989"/>
    </source>
</evidence>
<feature type="transmembrane region" description="Helical" evidence="7">
    <location>
        <begin position="156"/>
        <end position="180"/>
    </location>
</feature>
<feature type="transmembrane region" description="Helical" evidence="7">
    <location>
        <begin position="186"/>
        <end position="209"/>
    </location>
</feature>
<dbReference type="EMBL" id="LT629770">
    <property type="protein sequence ID" value="SDS27469.1"/>
    <property type="molecule type" value="Genomic_DNA"/>
</dbReference>
<dbReference type="Pfam" id="PF09335">
    <property type="entry name" value="VTT_dom"/>
    <property type="match status" value="1"/>
</dbReference>
<dbReference type="GO" id="GO:0005886">
    <property type="term" value="C:plasma membrane"/>
    <property type="evidence" value="ECO:0007669"/>
    <property type="project" value="UniProtKB-SubCell"/>
</dbReference>
<evidence type="ECO:0000256" key="7">
    <source>
        <dbReference type="SAM" id="Phobius"/>
    </source>
</evidence>